<dbReference type="GO" id="GO:0046872">
    <property type="term" value="F:metal ion binding"/>
    <property type="evidence" value="ECO:0007669"/>
    <property type="project" value="UniProtKB-KW"/>
</dbReference>
<comment type="caution">
    <text evidence="6">The sequence shown here is derived from an EMBL/GenBank/DDBJ whole genome shotgun (WGS) entry which is preliminary data.</text>
</comment>
<dbReference type="GO" id="GO:0016829">
    <property type="term" value="F:lyase activity"/>
    <property type="evidence" value="ECO:0007669"/>
    <property type="project" value="UniProtKB-KW"/>
</dbReference>
<evidence type="ECO:0000256" key="2">
    <source>
        <dbReference type="ARBA" id="ARBA00022617"/>
    </source>
</evidence>
<accession>A0AA39YJW1</accession>
<sequence>MSCPAHRKYPLRQPKNYRPPVPRWQLQLPPGVDRVYTIYVGVQQHAADAPTGQAAASRAKELILNWIDATRPEAHEAFTVVEGNDEPAGRADIWVCYFTDATAYERSARALALPALYHASSIGPGSSSSNNVGLWCERFATAASRLETNYSGLDYLPGLARVGGGATPVEHTYSAYWGAARDRIPDSAHDLFARSPDERTTMAPPSIVPEGRGQHLVGTNYENMVHIRSGQFWEGCGDDEAEAYETVLEPALMTGLRYLWANQAETGTVGLRFVRNVDGGARGGAATTTTKRKETCAAGFFRSLGDLENWAERHPSHKAIYLGAIKHAKTFGPERKMRTWHEVSVLKAGEARFEYVNCTQNTGVIRFVALDAEDL</sequence>
<comment type="cofactor">
    <cofactor evidence="1">
        <name>heme b</name>
        <dbReference type="ChEBI" id="CHEBI:60344"/>
    </cofactor>
</comment>
<gene>
    <name evidence="6" type="primary">oxd</name>
    <name evidence="6" type="ORF">DIS24_g5636</name>
</gene>
<evidence type="ECO:0000256" key="1">
    <source>
        <dbReference type="ARBA" id="ARBA00001970"/>
    </source>
</evidence>
<organism evidence="6 7">
    <name type="scientific">Lasiodiplodia hormozganensis</name>
    <dbReference type="NCBI Taxonomy" id="869390"/>
    <lineage>
        <taxon>Eukaryota</taxon>
        <taxon>Fungi</taxon>
        <taxon>Dikarya</taxon>
        <taxon>Ascomycota</taxon>
        <taxon>Pezizomycotina</taxon>
        <taxon>Dothideomycetes</taxon>
        <taxon>Dothideomycetes incertae sedis</taxon>
        <taxon>Botryosphaeriales</taxon>
        <taxon>Botryosphaeriaceae</taxon>
        <taxon>Lasiodiplodia</taxon>
    </lineage>
</organism>
<dbReference type="InterPro" id="IPR025702">
    <property type="entry name" value="OXD"/>
</dbReference>
<evidence type="ECO:0000313" key="7">
    <source>
        <dbReference type="Proteomes" id="UP001175001"/>
    </source>
</evidence>
<name>A0AA39YJW1_9PEZI</name>
<dbReference type="Pfam" id="PF13816">
    <property type="entry name" value="Dehydratase_hem"/>
    <property type="match status" value="1"/>
</dbReference>
<protein>
    <submittedName>
        <fullName evidence="6">Phenylacetaldoxime dehydratase</fullName>
    </submittedName>
</protein>
<proteinExistence type="predicted"/>
<keyword evidence="4" id="KW-0408">Iron</keyword>
<evidence type="ECO:0000256" key="5">
    <source>
        <dbReference type="ARBA" id="ARBA00023239"/>
    </source>
</evidence>
<keyword evidence="3" id="KW-0479">Metal-binding</keyword>
<evidence type="ECO:0000313" key="6">
    <source>
        <dbReference type="EMBL" id="KAK0653908.1"/>
    </source>
</evidence>
<keyword evidence="5" id="KW-0456">Lyase</keyword>
<dbReference type="AlphaFoldDB" id="A0AA39YJW1"/>
<evidence type="ECO:0000256" key="3">
    <source>
        <dbReference type="ARBA" id="ARBA00022723"/>
    </source>
</evidence>
<keyword evidence="7" id="KW-1185">Reference proteome</keyword>
<evidence type="ECO:0000256" key="4">
    <source>
        <dbReference type="ARBA" id="ARBA00023004"/>
    </source>
</evidence>
<dbReference type="Proteomes" id="UP001175001">
    <property type="component" value="Unassembled WGS sequence"/>
</dbReference>
<keyword evidence="2" id="KW-0349">Heme</keyword>
<dbReference type="EMBL" id="JAUJDW010000024">
    <property type="protein sequence ID" value="KAK0653908.1"/>
    <property type="molecule type" value="Genomic_DNA"/>
</dbReference>
<reference evidence="6" key="1">
    <citation type="submission" date="2023-06" db="EMBL/GenBank/DDBJ databases">
        <title>Multi-omics analyses reveal the molecular pathogenesis toolkit of Lasiodiplodia hormozganensis, a cross-kingdom pathogen.</title>
        <authorList>
            <person name="Felix C."/>
            <person name="Meneses R."/>
            <person name="Goncalves M.F.M."/>
            <person name="Tilleman L."/>
            <person name="Duarte A.S."/>
            <person name="Jorrin-Novo J.V."/>
            <person name="Van De Peer Y."/>
            <person name="Deforce D."/>
            <person name="Van Nieuwerburgh F."/>
            <person name="Esteves A.C."/>
            <person name="Alves A."/>
        </authorList>
    </citation>
    <scope>NUCLEOTIDE SEQUENCE</scope>
    <source>
        <strain evidence="6">CBS 339.90</strain>
    </source>
</reference>